<gene>
    <name evidence="1" type="ORF">DIATSA_LOCUS6989</name>
</gene>
<sequence>MPMVQRWWVVSHPPIFAKVGWWVTRDEYCAFTPQKWFLERGRARETSRRGGARQNRGLDLGRQTRACAPHRASVPAPPSPPNYVIMFRGAGCCYVAKHSFASN</sequence>
<proteinExistence type="predicted"/>
<dbReference type="Proteomes" id="UP001153714">
    <property type="component" value="Chromosome 2"/>
</dbReference>
<accession>A0A9N9R3D5</accession>
<protein>
    <submittedName>
        <fullName evidence="1">Uncharacterized protein</fullName>
    </submittedName>
</protein>
<reference evidence="1" key="2">
    <citation type="submission" date="2022-10" db="EMBL/GenBank/DDBJ databases">
        <authorList>
            <consortium name="ENA_rothamsted_submissions"/>
            <consortium name="culmorum"/>
            <person name="King R."/>
        </authorList>
    </citation>
    <scope>NUCLEOTIDE SEQUENCE</scope>
</reference>
<dbReference type="OrthoDB" id="7475906at2759"/>
<reference evidence="1" key="1">
    <citation type="submission" date="2021-12" db="EMBL/GenBank/DDBJ databases">
        <authorList>
            <person name="King R."/>
        </authorList>
    </citation>
    <scope>NUCLEOTIDE SEQUENCE</scope>
</reference>
<dbReference type="EMBL" id="OU893333">
    <property type="protein sequence ID" value="CAG9789243.1"/>
    <property type="molecule type" value="Genomic_DNA"/>
</dbReference>
<organism evidence="1 2">
    <name type="scientific">Diatraea saccharalis</name>
    <name type="common">sugarcane borer</name>
    <dbReference type="NCBI Taxonomy" id="40085"/>
    <lineage>
        <taxon>Eukaryota</taxon>
        <taxon>Metazoa</taxon>
        <taxon>Ecdysozoa</taxon>
        <taxon>Arthropoda</taxon>
        <taxon>Hexapoda</taxon>
        <taxon>Insecta</taxon>
        <taxon>Pterygota</taxon>
        <taxon>Neoptera</taxon>
        <taxon>Endopterygota</taxon>
        <taxon>Lepidoptera</taxon>
        <taxon>Glossata</taxon>
        <taxon>Ditrysia</taxon>
        <taxon>Pyraloidea</taxon>
        <taxon>Crambidae</taxon>
        <taxon>Crambinae</taxon>
        <taxon>Diatraea</taxon>
    </lineage>
</organism>
<evidence type="ECO:0000313" key="2">
    <source>
        <dbReference type="Proteomes" id="UP001153714"/>
    </source>
</evidence>
<keyword evidence="2" id="KW-1185">Reference proteome</keyword>
<dbReference type="AlphaFoldDB" id="A0A9N9R3D5"/>
<name>A0A9N9R3D5_9NEOP</name>
<evidence type="ECO:0000313" key="1">
    <source>
        <dbReference type="EMBL" id="CAG9789243.1"/>
    </source>
</evidence>